<dbReference type="RefSeq" id="WP_085897716.1">
    <property type="nucleotide sequence ID" value="NZ_FWFY01000014.1"/>
</dbReference>
<feature type="domain" description="Flagellar M-ring N-terminal" evidence="12">
    <location>
        <begin position="40"/>
        <end position="212"/>
    </location>
</feature>
<feature type="compositionally biased region" description="Polar residues" evidence="10">
    <location>
        <begin position="269"/>
        <end position="280"/>
    </location>
</feature>
<dbReference type="OrthoDB" id="9807026at2"/>
<evidence type="ECO:0000256" key="5">
    <source>
        <dbReference type="ARBA" id="ARBA00022692"/>
    </source>
</evidence>
<comment type="function">
    <text evidence="9">The M ring may be actively involved in energy transduction.</text>
</comment>
<evidence type="ECO:0000256" key="1">
    <source>
        <dbReference type="ARBA" id="ARBA00004117"/>
    </source>
</evidence>
<dbReference type="InterPro" id="IPR013556">
    <property type="entry name" value="Flag_M-ring_C"/>
</dbReference>
<dbReference type="Pfam" id="PF01514">
    <property type="entry name" value="YscJ_FliF"/>
    <property type="match status" value="1"/>
</dbReference>
<dbReference type="Proteomes" id="UP000193495">
    <property type="component" value="Unassembled WGS sequence"/>
</dbReference>
<evidence type="ECO:0000256" key="4">
    <source>
        <dbReference type="ARBA" id="ARBA00022475"/>
    </source>
</evidence>
<dbReference type="GO" id="GO:0071973">
    <property type="term" value="P:bacterial-type flagellum-dependent cell motility"/>
    <property type="evidence" value="ECO:0007669"/>
    <property type="project" value="InterPro"/>
</dbReference>
<dbReference type="GO" id="GO:0009431">
    <property type="term" value="C:bacterial-type flagellum basal body, MS ring"/>
    <property type="evidence" value="ECO:0007669"/>
    <property type="project" value="InterPro"/>
</dbReference>
<dbReference type="PIRSF" id="PIRSF004862">
    <property type="entry name" value="FliF"/>
    <property type="match status" value="1"/>
</dbReference>
<sequence>MQSIIDNLAALGRPRLIALGATGIGLVLALLVGLNLVLAPNFAPLYSDLSLATAGRVVSALEQDGFDVELSGGGTIVSVPQDDVARARMALAEDGLPGEGGAGWEIFDQSSGLGMNSFMQQVSRLRALEGELARSIQTIDGIDAARVHLVLPEREAFSRTRPEPSASVIVRGRATSSISRRQGLAIRALVASAVPDLAASRVTVLSASGETILSEETEGDAGVQAAGASMQERLQRSITEMLTARVGAGNARVQVNVDLSTERQVIREQSFNPDQQVVRSTETRQEENQDREGTQQEVGVGNNLPPELGGDVNGEQSASTSTRTDEIVNYEIGSTQSETVREPGSVERISVAVLVNGIYNVAANGETVYEERSPEELERLAALVRSAVGYDEARGDLVSVDSLRFMDYSMDVGAPIGLTLGQTIAQNFGAILRGTFALALVAAVLAFGLRPMLRRVLPEMAPGLALAGAEGAGQLGYEGGPAGAGAPRLPGTAAAPGSELGQPGMIGATGPGQQAVLPYEQQIATWEGDEMVSLASVEGKIGKRRLISVGEMVENEPEASLKVVQGWLAEEA</sequence>
<keyword evidence="5 11" id="KW-0812">Transmembrane</keyword>
<feature type="region of interest" description="Disordered" evidence="10">
    <location>
        <begin position="479"/>
        <end position="507"/>
    </location>
</feature>
<evidence type="ECO:0000256" key="9">
    <source>
        <dbReference type="PIRNR" id="PIRNR004862"/>
    </source>
</evidence>
<keyword evidence="7 11" id="KW-0472">Membrane</keyword>
<dbReference type="PANTHER" id="PTHR30046:SF0">
    <property type="entry name" value="FLAGELLAR M-RING PROTEIN"/>
    <property type="match status" value="1"/>
</dbReference>
<dbReference type="Gene3D" id="3.30.300.30">
    <property type="match status" value="1"/>
</dbReference>
<evidence type="ECO:0000259" key="12">
    <source>
        <dbReference type="Pfam" id="PF01514"/>
    </source>
</evidence>
<evidence type="ECO:0000256" key="11">
    <source>
        <dbReference type="SAM" id="Phobius"/>
    </source>
</evidence>
<evidence type="ECO:0000313" key="17">
    <source>
        <dbReference type="Proteomes" id="UP000240624"/>
    </source>
</evidence>
<dbReference type="GO" id="GO:0005886">
    <property type="term" value="C:plasma membrane"/>
    <property type="evidence" value="ECO:0007669"/>
    <property type="project" value="UniProtKB-SubCell"/>
</dbReference>
<evidence type="ECO:0000256" key="8">
    <source>
        <dbReference type="ARBA" id="ARBA00023143"/>
    </source>
</evidence>
<feature type="compositionally biased region" description="Basic and acidic residues" evidence="10">
    <location>
        <begin position="281"/>
        <end position="294"/>
    </location>
</feature>
<organism evidence="15 16">
    <name type="scientific">Limimaricola soesokkakensis</name>
    <dbReference type="NCBI Taxonomy" id="1343159"/>
    <lineage>
        <taxon>Bacteria</taxon>
        <taxon>Pseudomonadati</taxon>
        <taxon>Pseudomonadota</taxon>
        <taxon>Alphaproteobacteria</taxon>
        <taxon>Rhodobacterales</taxon>
        <taxon>Paracoccaceae</taxon>
        <taxon>Limimaricola</taxon>
    </lineage>
</organism>
<dbReference type="PANTHER" id="PTHR30046">
    <property type="entry name" value="FLAGELLAR M-RING PROTEIN"/>
    <property type="match status" value="1"/>
</dbReference>
<proteinExistence type="inferred from homology"/>
<keyword evidence="6 11" id="KW-1133">Transmembrane helix</keyword>
<keyword evidence="4" id="KW-1003">Cell membrane</keyword>
<feature type="domain" description="Flagellar M-ring C-terminal" evidence="13">
    <location>
        <begin position="242"/>
        <end position="405"/>
    </location>
</feature>
<feature type="compositionally biased region" description="Low complexity" evidence="10">
    <location>
        <begin position="484"/>
        <end position="497"/>
    </location>
</feature>
<reference evidence="15 16" key="1">
    <citation type="submission" date="2017-03" db="EMBL/GenBank/DDBJ databases">
        <authorList>
            <person name="Afonso C.L."/>
            <person name="Miller P.J."/>
            <person name="Scott M.A."/>
            <person name="Spackman E."/>
            <person name="Goraichik I."/>
            <person name="Dimitrov K.M."/>
            <person name="Suarez D.L."/>
            <person name="Swayne D.E."/>
        </authorList>
    </citation>
    <scope>NUCLEOTIDE SEQUENCE [LARGE SCALE GENOMIC DNA]</scope>
    <source>
        <strain evidence="15 16">CECT 8367</strain>
    </source>
</reference>
<evidence type="ECO:0000256" key="10">
    <source>
        <dbReference type="SAM" id="MobiDB-lite"/>
    </source>
</evidence>
<name>A0A1X7A1P7_9RHOB</name>
<dbReference type="GO" id="GO:0003774">
    <property type="term" value="F:cytoskeletal motor activity"/>
    <property type="evidence" value="ECO:0007669"/>
    <property type="project" value="InterPro"/>
</dbReference>
<accession>A0A1X7A1P7</accession>
<comment type="similarity">
    <text evidence="3 9">Belongs to the FliF family.</text>
</comment>
<dbReference type="InterPro" id="IPR043427">
    <property type="entry name" value="YscJ/FliF"/>
</dbReference>
<keyword evidence="17" id="KW-1185">Reference proteome</keyword>
<evidence type="ECO:0000313" key="16">
    <source>
        <dbReference type="Proteomes" id="UP000193495"/>
    </source>
</evidence>
<evidence type="ECO:0000256" key="7">
    <source>
        <dbReference type="ARBA" id="ARBA00023136"/>
    </source>
</evidence>
<comment type="subcellular location">
    <subcellularLocation>
        <location evidence="1 9">Bacterial flagellum basal body</location>
    </subcellularLocation>
    <subcellularLocation>
        <location evidence="2">Cell membrane</location>
        <topology evidence="2">Multi-pass membrane protein</topology>
    </subcellularLocation>
</comment>
<evidence type="ECO:0000256" key="6">
    <source>
        <dbReference type="ARBA" id="ARBA00022989"/>
    </source>
</evidence>
<dbReference type="Proteomes" id="UP000240624">
    <property type="component" value="Unassembled WGS sequence"/>
</dbReference>
<dbReference type="InterPro" id="IPR000067">
    <property type="entry name" value="FlgMring_FliF"/>
</dbReference>
<evidence type="ECO:0000313" key="15">
    <source>
        <dbReference type="EMBL" id="SLN68157.1"/>
    </source>
</evidence>
<dbReference type="AlphaFoldDB" id="A0A1X7A1P7"/>
<evidence type="ECO:0000256" key="3">
    <source>
        <dbReference type="ARBA" id="ARBA00007971"/>
    </source>
</evidence>
<protein>
    <recommendedName>
        <fullName evidence="9">Flagellar M-ring protein</fullName>
    </recommendedName>
</protein>
<dbReference type="InterPro" id="IPR045851">
    <property type="entry name" value="AMP-bd_C_sf"/>
</dbReference>
<keyword evidence="15" id="KW-0282">Flagellum</keyword>
<feature type="region of interest" description="Disordered" evidence="10">
    <location>
        <begin position="269"/>
        <end position="323"/>
    </location>
</feature>
<gene>
    <name evidence="15" type="primary">fliF</name>
    <name evidence="14" type="ORF">CLV79_11732</name>
    <name evidence="15" type="ORF">LOS8367_03411</name>
</gene>
<dbReference type="EMBL" id="PYGB01000017">
    <property type="protein sequence ID" value="PSK81196.1"/>
    <property type="molecule type" value="Genomic_DNA"/>
</dbReference>
<dbReference type="InterPro" id="IPR006182">
    <property type="entry name" value="FliF_N_dom"/>
</dbReference>
<evidence type="ECO:0000256" key="2">
    <source>
        <dbReference type="ARBA" id="ARBA00004651"/>
    </source>
</evidence>
<keyword evidence="15" id="KW-0966">Cell projection</keyword>
<keyword evidence="15" id="KW-0969">Cilium</keyword>
<dbReference type="EMBL" id="FWFY01000014">
    <property type="protein sequence ID" value="SLN68157.1"/>
    <property type="molecule type" value="Genomic_DNA"/>
</dbReference>
<dbReference type="Pfam" id="PF08345">
    <property type="entry name" value="YscJ_FliF_C"/>
    <property type="match status" value="1"/>
</dbReference>
<evidence type="ECO:0000313" key="14">
    <source>
        <dbReference type="EMBL" id="PSK81196.1"/>
    </source>
</evidence>
<dbReference type="PRINTS" id="PR01009">
    <property type="entry name" value="FLGMRINGFLIF"/>
</dbReference>
<reference evidence="14 17" key="2">
    <citation type="submission" date="2018-03" db="EMBL/GenBank/DDBJ databases">
        <title>Genomic Encyclopedia of Archaeal and Bacterial Type Strains, Phase II (KMG-II): from individual species to whole genera.</title>
        <authorList>
            <person name="Goeker M."/>
        </authorList>
    </citation>
    <scope>NUCLEOTIDE SEQUENCE [LARGE SCALE GENOMIC DNA]</scope>
    <source>
        <strain evidence="14 17">DSM 29956</strain>
    </source>
</reference>
<evidence type="ECO:0000259" key="13">
    <source>
        <dbReference type="Pfam" id="PF08345"/>
    </source>
</evidence>
<keyword evidence="8 9" id="KW-0975">Bacterial flagellum</keyword>
<dbReference type="NCBIfam" id="TIGR00206">
    <property type="entry name" value="fliF"/>
    <property type="match status" value="1"/>
</dbReference>
<feature type="transmembrane region" description="Helical" evidence="11">
    <location>
        <begin position="16"/>
        <end position="38"/>
    </location>
</feature>